<evidence type="ECO:0000313" key="2">
    <source>
        <dbReference type="EnsemblMetazoa" id="ENSAATROPP002444"/>
    </source>
</evidence>
<accession>A0AAG5CVB9</accession>
<reference evidence="2" key="1">
    <citation type="submission" date="2024-04" db="UniProtKB">
        <authorList>
            <consortium name="EnsemblMetazoa"/>
        </authorList>
    </citation>
    <scope>IDENTIFICATION</scope>
    <source>
        <strain evidence="2">EBRO</strain>
    </source>
</reference>
<dbReference type="Proteomes" id="UP000075880">
    <property type="component" value="Unassembled WGS sequence"/>
</dbReference>
<name>A0AAG5CVB9_ANOAO</name>
<sequence>MTLAGSSILSSHSMSDGQKSMRSVRSNSSISSIWQSIRWRLSALVVTTSGLHDSTVGASPLVSPIANSNIGPSVGMSIKASSETSPGCSFASSQNNSIIVGLRMQSIISIL</sequence>
<evidence type="ECO:0000256" key="1">
    <source>
        <dbReference type="SAM" id="MobiDB-lite"/>
    </source>
</evidence>
<organism evidence="2 3">
    <name type="scientific">Anopheles atroparvus</name>
    <name type="common">European mosquito</name>
    <dbReference type="NCBI Taxonomy" id="41427"/>
    <lineage>
        <taxon>Eukaryota</taxon>
        <taxon>Metazoa</taxon>
        <taxon>Ecdysozoa</taxon>
        <taxon>Arthropoda</taxon>
        <taxon>Hexapoda</taxon>
        <taxon>Insecta</taxon>
        <taxon>Pterygota</taxon>
        <taxon>Neoptera</taxon>
        <taxon>Endopterygota</taxon>
        <taxon>Diptera</taxon>
        <taxon>Nematocera</taxon>
        <taxon>Culicoidea</taxon>
        <taxon>Culicidae</taxon>
        <taxon>Anophelinae</taxon>
        <taxon>Anopheles</taxon>
    </lineage>
</organism>
<keyword evidence="3" id="KW-1185">Reference proteome</keyword>
<evidence type="ECO:0000313" key="3">
    <source>
        <dbReference type="Proteomes" id="UP000075880"/>
    </source>
</evidence>
<feature type="compositionally biased region" description="Polar residues" evidence="1">
    <location>
        <begin position="1"/>
        <end position="18"/>
    </location>
</feature>
<dbReference type="AlphaFoldDB" id="A0AAG5CVB9"/>
<feature type="region of interest" description="Disordered" evidence="1">
    <location>
        <begin position="1"/>
        <end position="24"/>
    </location>
</feature>
<protein>
    <submittedName>
        <fullName evidence="2">Uncharacterized protein</fullName>
    </submittedName>
</protein>
<dbReference type="EnsemblMetazoa" id="ENSAATROPT002547">
    <property type="protein sequence ID" value="ENSAATROPP002444"/>
    <property type="gene ID" value="ENSAATROPG002016"/>
</dbReference>
<proteinExistence type="predicted"/>